<evidence type="ECO:0000313" key="2">
    <source>
        <dbReference type="Proteomes" id="UP000004625"/>
    </source>
</evidence>
<organism evidence="1 2">
    <name type="scientific">Lentilactobacillus parafarraginis F0439</name>
    <dbReference type="NCBI Taxonomy" id="797515"/>
    <lineage>
        <taxon>Bacteria</taxon>
        <taxon>Bacillati</taxon>
        <taxon>Bacillota</taxon>
        <taxon>Bacilli</taxon>
        <taxon>Lactobacillales</taxon>
        <taxon>Lactobacillaceae</taxon>
        <taxon>Lentilactobacillus</taxon>
    </lineage>
</organism>
<dbReference type="EMBL" id="AGEY01000111">
    <property type="protein sequence ID" value="EHL97703.1"/>
    <property type="molecule type" value="Genomic_DNA"/>
</dbReference>
<sequence>MIFNHHLLCRMVAFLSFAEGSFKDVSVFYKLFSHHPQIGSI</sequence>
<gene>
    <name evidence="1" type="ORF">HMPREF9103_01894</name>
</gene>
<dbReference type="Proteomes" id="UP000004625">
    <property type="component" value="Unassembled WGS sequence"/>
</dbReference>
<protein>
    <submittedName>
        <fullName evidence="1">Uncharacterized protein</fullName>
    </submittedName>
</protein>
<accession>G9ZQ88</accession>
<name>G9ZQ88_9LACO</name>
<keyword evidence="2" id="KW-1185">Reference proteome</keyword>
<dbReference type="AlphaFoldDB" id="G9ZQ88"/>
<reference evidence="1 2" key="1">
    <citation type="submission" date="2011-09" db="EMBL/GenBank/DDBJ databases">
        <authorList>
            <person name="Weinstock G."/>
            <person name="Sodergren E."/>
            <person name="Clifton S."/>
            <person name="Fulton L."/>
            <person name="Fulton B."/>
            <person name="Courtney L."/>
            <person name="Fronick C."/>
            <person name="Harrison M."/>
            <person name="Strong C."/>
            <person name="Farmer C."/>
            <person name="Delahaunty K."/>
            <person name="Markovic C."/>
            <person name="Hall O."/>
            <person name="Minx P."/>
            <person name="Tomlinson C."/>
            <person name="Mitreva M."/>
            <person name="Hou S."/>
            <person name="Chen J."/>
            <person name="Wollam A."/>
            <person name="Pepin K.H."/>
            <person name="Johnson M."/>
            <person name="Bhonagiri V."/>
            <person name="Zhang X."/>
            <person name="Suruliraj S."/>
            <person name="Warren W."/>
            <person name="Chinwalla A."/>
            <person name="Mardis E.R."/>
            <person name="Wilson R.K."/>
        </authorList>
    </citation>
    <scope>NUCLEOTIDE SEQUENCE [LARGE SCALE GENOMIC DNA]</scope>
    <source>
        <strain evidence="1 2">F0439</strain>
    </source>
</reference>
<comment type="caution">
    <text evidence="1">The sequence shown here is derived from an EMBL/GenBank/DDBJ whole genome shotgun (WGS) entry which is preliminary data.</text>
</comment>
<proteinExistence type="predicted"/>
<dbReference type="HOGENOM" id="CLU_3271958_0_0_9"/>
<evidence type="ECO:0000313" key="1">
    <source>
        <dbReference type="EMBL" id="EHL97703.1"/>
    </source>
</evidence>
<dbReference type="PATRIC" id="fig|797515.3.peg.1747"/>